<name>A0A934TJV9_9RHOB</name>
<organism evidence="2 3">
    <name type="scientific">Rhodobaculum claviforme</name>
    <dbReference type="NCBI Taxonomy" id="1549854"/>
    <lineage>
        <taxon>Bacteria</taxon>
        <taxon>Pseudomonadati</taxon>
        <taxon>Pseudomonadota</taxon>
        <taxon>Alphaproteobacteria</taxon>
        <taxon>Rhodobacterales</taxon>
        <taxon>Paracoccaceae</taxon>
        <taxon>Rhodobaculum</taxon>
    </lineage>
</organism>
<reference evidence="2" key="2">
    <citation type="journal article" date="2020" name="Microorganisms">
        <title>Osmotic Adaptation and Compatible Solute Biosynthesis of Phototrophic Bacteria as Revealed from Genome Analyses.</title>
        <authorList>
            <person name="Imhoff J.F."/>
            <person name="Rahn T."/>
            <person name="Kunzel S."/>
            <person name="Keller A."/>
            <person name="Neulinger S.C."/>
        </authorList>
    </citation>
    <scope>NUCLEOTIDE SEQUENCE</scope>
    <source>
        <strain evidence="2">LMG 28126</strain>
    </source>
</reference>
<evidence type="ECO:0000256" key="1">
    <source>
        <dbReference type="SAM" id="SignalP"/>
    </source>
</evidence>
<gene>
    <name evidence="2" type="ORF">CCR87_09200</name>
</gene>
<accession>A0A934TJV9</accession>
<keyword evidence="1" id="KW-0732">Signal</keyword>
<sequence>MSRSLVVGVMPAGIIAAALGLGVAAQSGPPDGAGVLVVVPPWRAADGVVARAGGVMLPQPRAALSVVAAGPGPDFAARLRAAGAWAVLPAGAVSLLCGG</sequence>
<reference evidence="2" key="1">
    <citation type="submission" date="2017-05" db="EMBL/GenBank/DDBJ databases">
        <authorList>
            <person name="Imhoff J.F."/>
            <person name="Rahn T."/>
            <person name="Kuenzel S."/>
            <person name="Neulinger S.C."/>
        </authorList>
    </citation>
    <scope>NUCLEOTIDE SEQUENCE</scope>
    <source>
        <strain evidence="2">LMG 28126</strain>
    </source>
</reference>
<proteinExistence type="predicted"/>
<evidence type="ECO:0000313" key="3">
    <source>
        <dbReference type="Proteomes" id="UP000706333"/>
    </source>
</evidence>
<dbReference type="RefSeq" id="WP_201157260.1">
    <property type="nucleotide sequence ID" value="NZ_NHSD01000254.1"/>
</dbReference>
<protein>
    <submittedName>
        <fullName evidence="2">Uncharacterized protein</fullName>
    </submittedName>
</protein>
<dbReference type="Proteomes" id="UP000706333">
    <property type="component" value="Unassembled WGS sequence"/>
</dbReference>
<feature type="chain" id="PRO_5037198331" evidence="1">
    <location>
        <begin position="21"/>
        <end position="99"/>
    </location>
</feature>
<dbReference type="EMBL" id="NHSD01000254">
    <property type="protein sequence ID" value="MBK5927500.1"/>
    <property type="molecule type" value="Genomic_DNA"/>
</dbReference>
<evidence type="ECO:0000313" key="2">
    <source>
        <dbReference type="EMBL" id="MBK5927500.1"/>
    </source>
</evidence>
<keyword evidence="3" id="KW-1185">Reference proteome</keyword>
<feature type="signal peptide" evidence="1">
    <location>
        <begin position="1"/>
        <end position="20"/>
    </location>
</feature>
<comment type="caution">
    <text evidence="2">The sequence shown here is derived from an EMBL/GenBank/DDBJ whole genome shotgun (WGS) entry which is preliminary data.</text>
</comment>
<dbReference type="AlphaFoldDB" id="A0A934TJV9"/>